<feature type="compositionally biased region" description="Polar residues" evidence="1">
    <location>
        <begin position="100"/>
        <end position="113"/>
    </location>
</feature>
<feature type="chain" id="PRO_5043373014" description="Secreted protein" evidence="2">
    <location>
        <begin position="19"/>
        <end position="113"/>
    </location>
</feature>
<evidence type="ECO:0008006" key="5">
    <source>
        <dbReference type="Google" id="ProtNLM"/>
    </source>
</evidence>
<proteinExistence type="predicted"/>
<evidence type="ECO:0000256" key="2">
    <source>
        <dbReference type="SAM" id="SignalP"/>
    </source>
</evidence>
<keyword evidence="4" id="KW-1185">Reference proteome</keyword>
<evidence type="ECO:0000313" key="3">
    <source>
        <dbReference type="EMBL" id="KAK1260959.1"/>
    </source>
</evidence>
<evidence type="ECO:0000313" key="4">
    <source>
        <dbReference type="Proteomes" id="UP001179952"/>
    </source>
</evidence>
<organism evidence="3 4">
    <name type="scientific">Acorus gramineus</name>
    <name type="common">Dwarf sweet flag</name>
    <dbReference type="NCBI Taxonomy" id="55184"/>
    <lineage>
        <taxon>Eukaryota</taxon>
        <taxon>Viridiplantae</taxon>
        <taxon>Streptophyta</taxon>
        <taxon>Embryophyta</taxon>
        <taxon>Tracheophyta</taxon>
        <taxon>Spermatophyta</taxon>
        <taxon>Magnoliopsida</taxon>
        <taxon>Liliopsida</taxon>
        <taxon>Acoraceae</taxon>
        <taxon>Acorus</taxon>
    </lineage>
</organism>
<comment type="caution">
    <text evidence="3">The sequence shown here is derived from an EMBL/GenBank/DDBJ whole genome shotgun (WGS) entry which is preliminary data.</text>
</comment>
<name>A0AAV9A9U1_ACOGR</name>
<reference evidence="3" key="1">
    <citation type="journal article" date="2023" name="Nat. Commun.">
        <title>Diploid and tetraploid genomes of Acorus and the evolution of monocots.</title>
        <authorList>
            <person name="Ma L."/>
            <person name="Liu K.W."/>
            <person name="Li Z."/>
            <person name="Hsiao Y.Y."/>
            <person name="Qi Y."/>
            <person name="Fu T."/>
            <person name="Tang G.D."/>
            <person name="Zhang D."/>
            <person name="Sun W.H."/>
            <person name="Liu D.K."/>
            <person name="Li Y."/>
            <person name="Chen G.Z."/>
            <person name="Liu X.D."/>
            <person name="Liao X.Y."/>
            <person name="Jiang Y.T."/>
            <person name="Yu X."/>
            <person name="Hao Y."/>
            <person name="Huang J."/>
            <person name="Zhao X.W."/>
            <person name="Ke S."/>
            <person name="Chen Y.Y."/>
            <person name="Wu W.L."/>
            <person name="Hsu J.L."/>
            <person name="Lin Y.F."/>
            <person name="Huang M.D."/>
            <person name="Li C.Y."/>
            <person name="Huang L."/>
            <person name="Wang Z.W."/>
            <person name="Zhao X."/>
            <person name="Zhong W.Y."/>
            <person name="Peng D.H."/>
            <person name="Ahmad S."/>
            <person name="Lan S."/>
            <person name="Zhang J.S."/>
            <person name="Tsai W.C."/>
            <person name="Van de Peer Y."/>
            <person name="Liu Z.J."/>
        </authorList>
    </citation>
    <scope>NUCLEOTIDE SEQUENCE</scope>
    <source>
        <strain evidence="3">SCP</strain>
    </source>
</reference>
<feature type="signal peptide" evidence="2">
    <location>
        <begin position="1"/>
        <end position="18"/>
    </location>
</feature>
<reference evidence="3" key="2">
    <citation type="submission" date="2023-06" db="EMBL/GenBank/DDBJ databases">
        <authorList>
            <person name="Ma L."/>
            <person name="Liu K.-W."/>
            <person name="Li Z."/>
            <person name="Hsiao Y.-Y."/>
            <person name="Qi Y."/>
            <person name="Fu T."/>
            <person name="Tang G."/>
            <person name="Zhang D."/>
            <person name="Sun W.-H."/>
            <person name="Liu D.-K."/>
            <person name="Li Y."/>
            <person name="Chen G.-Z."/>
            <person name="Liu X.-D."/>
            <person name="Liao X.-Y."/>
            <person name="Jiang Y.-T."/>
            <person name="Yu X."/>
            <person name="Hao Y."/>
            <person name="Huang J."/>
            <person name="Zhao X.-W."/>
            <person name="Ke S."/>
            <person name="Chen Y.-Y."/>
            <person name="Wu W.-L."/>
            <person name="Hsu J.-L."/>
            <person name="Lin Y.-F."/>
            <person name="Huang M.-D."/>
            <person name="Li C.-Y."/>
            <person name="Huang L."/>
            <person name="Wang Z.-W."/>
            <person name="Zhao X."/>
            <person name="Zhong W.-Y."/>
            <person name="Peng D.-H."/>
            <person name="Ahmad S."/>
            <person name="Lan S."/>
            <person name="Zhang J.-S."/>
            <person name="Tsai W.-C."/>
            <person name="Van De Peer Y."/>
            <person name="Liu Z.-J."/>
        </authorList>
    </citation>
    <scope>NUCLEOTIDE SEQUENCE</scope>
    <source>
        <strain evidence="3">SCP</strain>
        <tissue evidence="3">Leaves</tissue>
    </source>
</reference>
<feature type="compositionally biased region" description="Polar residues" evidence="1">
    <location>
        <begin position="80"/>
        <end position="93"/>
    </location>
</feature>
<dbReference type="AlphaFoldDB" id="A0AAV9A9U1"/>
<feature type="region of interest" description="Disordered" evidence="1">
    <location>
        <begin position="80"/>
        <end position="113"/>
    </location>
</feature>
<dbReference type="Proteomes" id="UP001179952">
    <property type="component" value="Unassembled WGS sequence"/>
</dbReference>
<evidence type="ECO:0000256" key="1">
    <source>
        <dbReference type="SAM" id="MobiDB-lite"/>
    </source>
</evidence>
<sequence length="113" mass="12693">MKLQALIILTYFITSTIAARDPFKGGAINQKAKQQVNQEHVNLEPVKRTIVADHTMVVDMVKVNSVGMDLEQARDSTNINWNGIKSDYHGTSTDSHHSIDPQTWESQHPKPNN</sequence>
<gene>
    <name evidence="3" type="ORF">QJS04_geneDACA002100</name>
</gene>
<dbReference type="EMBL" id="JAUJYN010000011">
    <property type="protein sequence ID" value="KAK1260959.1"/>
    <property type="molecule type" value="Genomic_DNA"/>
</dbReference>
<keyword evidence="2" id="KW-0732">Signal</keyword>
<protein>
    <recommendedName>
        <fullName evidence="5">Secreted protein</fullName>
    </recommendedName>
</protein>
<accession>A0AAV9A9U1</accession>